<dbReference type="AlphaFoldDB" id="A0A1L9SFT4"/>
<dbReference type="GO" id="GO:0016020">
    <property type="term" value="C:membrane"/>
    <property type="evidence" value="ECO:0007669"/>
    <property type="project" value="UniProtKB-SubCell"/>
</dbReference>
<reference evidence="14" key="1">
    <citation type="journal article" date="2017" name="Genome Biol.">
        <title>Comparative genomics reveals high biological diversity and specific adaptations in the industrially and medically important fungal genus Aspergillus.</title>
        <authorList>
            <person name="de Vries R.P."/>
            <person name="Riley R."/>
            <person name="Wiebenga A."/>
            <person name="Aguilar-Osorio G."/>
            <person name="Amillis S."/>
            <person name="Uchima C.A."/>
            <person name="Anderluh G."/>
            <person name="Asadollahi M."/>
            <person name="Askin M."/>
            <person name="Barry K."/>
            <person name="Battaglia E."/>
            <person name="Bayram O."/>
            <person name="Benocci T."/>
            <person name="Braus-Stromeyer S.A."/>
            <person name="Caldana C."/>
            <person name="Canovas D."/>
            <person name="Cerqueira G.C."/>
            <person name="Chen F."/>
            <person name="Chen W."/>
            <person name="Choi C."/>
            <person name="Clum A."/>
            <person name="Dos Santos R.A."/>
            <person name="Damasio A.R."/>
            <person name="Diallinas G."/>
            <person name="Emri T."/>
            <person name="Fekete E."/>
            <person name="Flipphi M."/>
            <person name="Freyberg S."/>
            <person name="Gallo A."/>
            <person name="Gournas C."/>
            <person name="Habgood R."/>
            <person name="Hainaut M."/>
            <person name="Harispe M.L."/>
            <person name="Henrissat B."/>
            <person name="Hilden K.S."/>
            <person name="Hope R."/>
            <person name="Hossain A."/>
            <person name="Karabika E."/>
            <person name="Karaffa L."/>
            <person name="Karanyi Z."/>
            <person name="Krasevec N."/>
            <person name="Kuo A."/>
            <person name="Kusch H."/>
            <person name="LaButti K."/>
            <person name="Lagendijk E.L."/>
            <person name="Lapidus A."/>
            <person name="Levasseur A."/>
            <person name="Lindquist E."/>
            <person name="Lipzen A."/>
            <person name="Logrieco A.F."/>
            <person name="MacCabe A."/>
            <person name="Maekelae M.R."/>
            <person name="Malavazi I."/>
            <person name="Melin P."/>
            <person name="Meyer V."/>
            <person name="Mielnichuk N."/>
            <person name="Miskei M."/>
            <person name="Molnar A.P."/>
            <person name="Mule G."/>
            <person name="Ngan C.Y."/>
            <person name="Orejas M."/>
            <person name="Orosz E."/>
            <person name="Ouedraogo J.P."/>
            <person name="Overkamp K.M."/>
            <person name="Park H.-S."/>
            <person name="Perrone G."/>
            <person name="Piumi F."/>
            <person name="Punt P.J."/>
            <person name="Ram A.F."/>
            <person name="Ramon A."/>
            <person name="Rauscher S."/>
            <person name="Record E."/>
            <person name="Riano-Pachon D.M."/>
            <person name="Robert V."/>
            <person name="Roehrig J."/>
            <person name="Ruller R."/>
            <person name="Salamov A."/>
            <person name="Salih N.S."/>
            <person name="Samson R.A."/>
            <person name="Sandor E."/>
            <person name="Sanguinetti M."/>
            <person name="Schuetze T."/>
            <person name="Sepcic K."/>
            <person name="Shelest E."/>
            <person name="Sherlock G."/>
            <person name="Sophianopoulou V."/>
            <person name="Squina F.M."/>
            <person name="Sun H."/>
            <person name="Susca A."/>
            <person name="Todd R.B."/>
            <person name="Tsang A."/>
            <person name="Unkles S.E."/>
            <person name="van de Wiele N."/>
            <person name="van Rossen-Uffink D."/>
            <person name="Oliveira J.V."/>
            <person name="Vesth T.C."/>
            <person name="Visser J."/>
            <person name="Yu J.-H."/>
            <person name="Zhou M."/>
            <person name="Andersen M.R."/>
            <person name="Archer D.B."/>
            <person name="Baker S.E."/>
            <person name="Benoit I."/>
            <person name="Brakhage A.A."/>
            <person name="Braus G.H."/>
            <person name="Fischer R."/>
            <person name="Frisvad J.C."/>
            <person name="Goldman G.H."/>
            <person name="Houbraken J."/>
            <person name="Oakley B."/>
            <person name="Pocsi I."/>
            <person name="Scazzocchio C."/>
            <person name="Seiboth B."/>
            <person name="vanKuyk P.A."/>
            <person name="Wortman J."/>
            <person name="Dyer P.S."/>
            <person name="Grigoriev I.V."/>
        </authorList>
    </citation>
    <scope>NUCLEOTIDE SEQUENCE [LARGE SCALE GENOMIC DNA]</scope>
    <source>
        <strain evidence="14">CBS 506.65</strain>
    </source>
</reference>
<comment type="cofactor">
    <cofactor evidence="1 12">
        <name>heme</name>
        <dbReference type="ChEBI" id="CHEBI:30413"/>
    </cofactor>
</comment>
<keyword evidence="7" id="KW-1133">Transmembrane helix</keyword>
<dbReference type="GO" id="GO:0005506">
    <property type="term" value="F:iron ion binding"/>
    <property type="evidence" value="ECO:0007669"/>
    <property type="project" value="InterPro"/>
</dbReference>
<name>A0A1L9SFT4_9EURO</name>
<evidence type="ECO:0000256" key="4">
    <source>
        <dbReference type="ARBA" id="ARBA00022617"/>
    </source>
</evidence>
<keyword evidence="4 12" id="KW-0349">Heme</keyword>
<comment type="subcellular location">
    <subcellularLocation>
        <location evidence="2">Membrane</location>
    </subcellularLocation>
</comment>
<evidence type="ECO:0000313" key="13">
    <source>
        <dbReference type="EMBL" id="OJJ45957.1"/>
    </source>
</evidence>
<dbReference type="GO" id="GO:0019748">
    <property type="term" value="P:secondary metabolic process"/>
    <property type="evidence" value="ECO:0007669"/>
    <property type="project" value="UniProtKB-ARBA"/>
</dbReference>
<keyword evidence="10" id="KW-0503">Monooxygenase</keyword>
<evidence type="ECO:0000256" key="10">
    <source>
        <dbReference type="ARBA" id="ARBA00023033"/>
    </source>
</evidence>
<dbReference type="VEuPathDB" id="FungiDB:ASPZODRAFT_99019"/>
<dbReference type="Gene3D" id="1.10.630.10">
    <property type="entry name" value="Cytochrome P450"/>
    <property type="match status" value="1"/>
</dbReference>
<evidence type="ECO:0000256" key="8">
    <source>
        <dbReference type="ARBA" id="ARBA00023002"/>
    </source>
</evidence>
<dbReference type="PRINTS" id="PR00465">
    <property type="entry name" value="EP450IV"/>
</dbReference>
<evidence type="ECO:0008006" key="15">
    <source>
        <dbReference type="Google" id="ProtNLM"/>
    </source>
</evidence>
<dbReference type="InterPro" id="IPR001128">
    <property type="entry name" value="Cyt_P450"/>
</dbReference>
<dbReference type="EMBL" id="KV878344">
    <property type="protein sequence ID" value="OJJ45957.1"/>
    <property type="molecule type" value="Genomic_DNA"/>
</dbReference>
<dbReference type="CDD" id="cd11041">
    <property type="entry name" value="CYP503A1-like"/>
    <property type="match status" value="1"/>
</dbReference>
<evidence type="ECO:0000313" key="14">
    <source>
        <dbReference type="Proteomes" id="UP000184188"/>
    </source>
</evidence>
<keyword evidence="6 12" id="KW-0479">Metal-binding</keyword>
<evidence type="ECO:0000256" key="11">
    <source>
        <dbReference type="ARBA" id="ARBA00023136"/>
    </source>
</evidence>
<evidence type="ECO:0000256" key="6">
    <source>
        <dbReference type="ARBA" id="ARBA00022723"/>
    </source>
</evidence>
<evidence type="ECO:0000256" key="12">
    <source>
        <dbReference type="PIRSR" id="PIRSR602403-1"/>
    </source>
</evidence>
<dbReference type="InterPro" id="IPR002403">
    <property type="entry name" value="Cyt_P450_E_grp-IV"/>
</dbReference>
<evidence type="ECO:0000256" key="5">
    <source>
        <dbReference type="ARBA" id="ARBA00022692"/>
    </source>
</evidence>
<dbReference type="GO" id="GO:0020037">
    <property type="term" value="F:heme binding"/>
    <property type="evidence" value="ECO:0007669"/>
    <property type="project" value="InterPro"/>
</dbReference>
<keyword evidence="5" id="KW-0812">Transmembrane</keyword>
<dbReference type="InterPro" id="IPR036396">
    <property type="entry name" value="Cyt_P450_sf"/>
</dbReference>
<dbReference type="RefSeq" id="XP_022580467.1">
    <property type="nucleotide sequence ID" value="XM_022730596.1"/>
</dbReference>
<dbReference type="GeneID" id="34617060"/>
<evidence type="ECO:0000256" key="1">
    <source>
        <dbReference type="ARBA" id="ARBA00001971"/>
    </source>
</evidence>
<dbReference type="STRING" id="1073090.A0A1L9SFT4"/>
<accession>A0A1L9SFT4</accession>
<dbReference type="OrthoDB" id="1844152at2759"/>
<evidence type="ECO:0000256" key="7">
    <source>
        <dbReference type="ARBA" id="ARBA00022989"/>
    </source>
</evidence>
<keyword evidence="9 12" id="KW-0408">Iron</keyword>
<dbReference type="PANTHER" id="PTHR46206:SF5">
    <property type="entry name" value="P450, PUTATIVE (EUROFUNG)-RELATED"/>
    <property type="match status" value="1"/>
</dbReference>
<proteinExistence type="inferred from homology"/>
<organism evidence="13 14">
    <name type="scientific">Penicilliopsis zonata CBS 506.65</name>
    <dbReference type="NCBI Taxonomy" id="1073090"/>
    <lineage>
        <taxon>Eukaryota</taxon>
        <taxon>Fungi</taxon>
        <taxon>Dikarya</taxon>
        <taxon>Ascomycota</taxon>
        <taxon>Pezizomycotina</taxon>
        <taxon>Eurotiomycetes</taxon>
        <taxon>Eurotiomycetidae</taxon>
        <taxon>Eurotiales</taxon>
        <taxon>Aspergillaceae</taxon>
        <taxon>Penicilliopsis</taxon>
    </lineage>
</organism>
<dbReference type="GO" id="GO:0016705">
    <property type="term" value="F:oxidoreductase activity, acting on paired donors, with incorporation or reduction of molecular oxygen"/>
    <property type="evidence" value="ECO:0007669"/>
    <property type="project" value="InterPro"/>
</dbReference>
<keyword evidence="8" id="KW-0560">Oxidoreductase</keyword>
<sequence length="450" mass="51452">MADSLNLCFEGYTKYSKNNAVWSTWTFDELIYVYPPSMVDEIKAYPPDQLNFSEIVEDQFLWHLYMGNTLTERKYVHAVQKHLISNLPDMTEYLAQTVQEALIQRLAPPEHSNGWRVVMLWDALIDVANMTVGHAMVGEEMVSHPDYLKHATGYIDTVTGHSVTMFLLPAVLREPYFWLSSWGRRARSHLHAVKRMVIPELGRLQREGKSGPSRAMVEKMLAKPVDEMTPKEADEIVNQMLILTFAAAGMWCMIQCQIVLTYLAHPEFAHELRQEITQQLAIHGGWTRQAVAAMPKLDSFLRETLRCSPPIIYTIQRKAMKELVLSDGSVLPPGQKLMIPTLSLLRDPAIYPDPDTFNPWRWYDAKENKTKLQAVTQTAEFPVFGFGNQTCPGRFFGLLLTKLTFAQLIIDYEVKFVPERKGKPVDWPIGAALMPNLDTFVAMRRLPGHR</sequence>
<keyword evidence="11" id="KW-0472">Membrane</keyword>
<keyword evidence="14" id="KW-1185">Reference proteome</keyword>
<protein>
    <recommendedName>
        <fullName evidence="15">Cytochrome P450</fullName>
    </recommendedName>
</protein>
<gene>
    <name evidence="13" type="ORF">ASPZODRAFT_99019</name>
</gene>
<dbReference type="Proteomes" id="UP000184188">
    <property type="component" value="Unassembled WGS sequence"/>
</dbReference>
<feature type="binding site" description="axial binding residue" evidence="12">
    <location>
        <position position="391"/>
    </location>
    <ligand>
        <name>heme</name>
        <dbReference type="ChEBI" id="CHEBI:30413"/>
    </ligand>
    <ligandPart>
        <name>Fe</name>
        <dbReference type="ChEBI" id="CHEBI:18248"/>
    </ligandPart>
</feature>
<evidence type="ECO:0000256" key="9">
    <source>
        <dbReference type="ARBA" id="ARBA00023004"/>
    </source>
</evidence>
<dbReference type="GO" id="GO:0004497">
    <property type="term" value="F:monooxygenase activity"/>
    <property type="evidence" value="ECO:0007669"/>
    <property type="project" value="UniProtKB-KW"/>
</dbReference>
<evidence type="ECO:0000256" key="3">
    <source>
        <dbReference type="ARBA" id="ARBA00010617"/>
    </source>
</evidence>
<evidence type="ECO:0000256" key="2">
    <source>
        <dbReference type="ARBA" id="ARBA00004370"/>
    </source>
</evidence>
<dbReference type="Pfam" id="PF00067">
    <property type="entry name" value="p450"/>
    <property type="match status" value="1"/>
</dbReference>
<dbReference type="PANTHER" id="PTHR46206">
    <property type="entry name" value="CYTOCHROME P450"/>
    <property type="match status" value="1"/>
</dbReference>
<comment type="similarity">
    <text evidence="3">Belongs to the cytochrome P450 family.</text>
</comment>
<dbReference type="SUPFAM" id="SSF48264">
    <property type="entry name" value="Cytochrome P450"/>
    <property type="match status" value="1"/>
</dbReference>